<dbReference type="SUPFAM" id="SSF48452">
    <property type="entry name" value="TPR-like"/>
    <property type="match status" value="1"/>
</dbReference>
<evidence type="ECO:0000313" key="2">
    <source>
        <dbReference type="Proteomes" id="UP000645517"/>
    </source>
</evidence>
<organism evidence="1 2">
    <name type="scientific">Deinococcus daejeonensis</name>
    <dbReference type="NCBI Taxonomy" id="1007098"/>
    <lineage>
        <taxon>Bacteria</taxon>
        <taxon>Thermotogati</taxon>
        <taxon>Deinococcota</taxon>
        <taxon>Deinococci</taxon>
        <taxon>Deinococcales</taxon>
        <taxon>Deinococcaceae</taxon>
        <taxon>Deinococcus</taxon>
    </lineage>
</organism>
<dbReference type="SMART" id="SM00028">
    <property type="entry name" value="TPR"/>
    <property type="match status" value="3"/>
</dbReference>
<dbReference type="InterPro" id="IPR019734">
    <property type="entry name" value="TPR_rpt"/>
</dbReference>
<gene>
    <name evidence="1" type="ORF">GCM10010842_20720</name>
</gene>
<evidence type="ECO:0008006" key="3">
    <source>
        <dbReference type="Google" id="ProtNLM"/>
    </source>
</evidence>
<protein>
    <recommendedName>
        <fullName evidence="3">Tetratricopeptide repeat protein</fullName>
    </recommendedName>
</protein>
<dbReference type="Proteomes" id="UP000645517">
    <property type="component" value="Unassembled WGS sequence"/>
</dbReference>
<sequence length="193" mass="21294">MTNSVTSLPFPWPLGVLLAALAAVPIVQAVRDVRSETLLQQAKTLQASLELDPALKALQDAVQINPRDAGAQLKLAQASRTLWFYRRTPALKAQADAAFGQAQALSPSWPSPHYEHSLMYAFVEDYPRALTILQGAIDRDPNNAAYWYQKGTYQEFSEDMQAARASYERCLVLNDTLRDCREALSAMPAGDAP</sequence>
<dbReference type="EMBL" id="BMOR01000007">
    <property type="protein sequence ID" value="GGN38142.1"/>
    <property type="molecule type" value="Genomic_DNA"/>
</dbReference>
<name>A0ABQ2J581_9DEIO</name>
<dbReference type="Pfam" id="PF13181">
    <property type="entry name" value="TPR_8"/>
    <property type="match status" value="1"/>
</dbReference>
<accession>A0ABQ2J581</accession>
<proteinExistence type="predicted"/>
<keyword evidence="2" id="KW-1185">Reference proteome</keyword>
<reference evidence="2" key="1">
    <citation type="journal article" date="2019" name="Int. J. Syst. Evol. Microbiol.">
        <title>The Global Catalogue of Microorganisms (GCM) 10K type strain sequencing project: providing services to taxonomists for standard genome sequencing and annotation.</title>
        <authorList>
            <consortium name="The Broad Institute Genomics Platform"/>
            <consortium name="The Broad Institute Genome Sequencing Center for Infectious Disease"/>
            <person name="Wu L."/>
            <person name="Ma J."/>
        </authorList>
    </citation>
    <scope>NUCLEOTIDE SEQUENCE [LARGE SCALE GENOMIC DNA]</scope>
    <source>
        <strain evidence="2">JCM 16918</strain>
    </source>
</reference>
<dbReference type="InterPro" id="IPR011990">
    <property type="entry name" value="TPR-like_helical_dom_sf"/>
</dbReference>
<evidence type="ECO:0000313" key="1">
    <source>
        <dbReference type="EMBL" id="GGN38142.1"/>
    </source>
</evidence>
<dbReference type="Gene3D" id="1.25.40.10">
    <property type="entry name" value="Tetratricopeptide repeat domain"/>
    <property type="match status" value="1"/>
</dbReference>
<comment type="caution">
    <text evidence="1">The sequence shown here is derived from an EMBL/GenBank/DDBJ whole genome shotgun (WGS) entry which is preliminary data.</text>
</comment>